<dbReference type="EMBL" id="CABPRJ010001031">
    <property type="protein sequence ID" value="VVC34965.1"/>
    <property type="molecule type" value="Genomic_DNA"/>
</dbReference>
<keyword evidence="2" id="KW-1185">Reference proteome</keyword>
<gene>
    <name evidence="1" type="ORF">CINCED_3A010494</name>
</gene>
<protein>
    <submittedName>
        <fullName evidence="1">Uncharacterized protein</fullName>
    </submittedName>
</protein>
<name>A0A5E4MX13_9HEMI</name>
<sequence>MDVIDAVCLWAVHQKMRRRRQMRERKYWVHPILNKRLSHSLYIAVTSRVTYAFIPNIQWVLAQQWFSPTHFSEQFLTGHGAFQAYLHRFSISGVVVWDCNGSLTEDSWHVLLPCPLHTEPRLQLTEDLCASGIRGPWNAADLVASSRSPVTLERFARAILS</sequence>
<accession>A0A5E4MX13</accession>
<evidence type="ECO:0000313" key="2">
    <source>
        <dbReference type="Proteomes" id="UP000325440"/>
    </source>
</evidence>
<dbReference type="Proteomes" id="UP000325440">
    <property type="component" value="Unassembled WGS sequence"/>
</dbReference>
<reference evidence="1 2" key="1">
    <citation type="submission" date="2019-08" db="EMBL/GenBank/DDBJ databases">
        <authorList>
            <person name="Alioto T."/>
            <person name="Alioto T."/>
            <person name="Gomez Garrido J."/>
        </authorList>
    </citation>
    <scope>NUCLEOTIDE SEQUENCE [LARGE SCALE GENOMIC DNA]</scope>
</reference>
<dbReference type="OrthoDB" id="411823at2759"/>
<evidence type="ECO:0000313" key="1">
    <source>
        <dbReference type="EMBL" id="VVC34965.1"/>
    </source>
</evidence>
<organism evidence="1 2">
    <name type="scientific">Cinara cedri</name>
    <dbReference type="NCBI Taxonomy" id="506608"/>
    <lineage>
        <taxon>Eukaryota</taxon>
        <taxon>Metazoa</taxon>
        <taxon>Ecdysozoa</taxon>
        <taxon>Arthropoda</taxon>
        <taxon>Hexapoda</taxon>
        <taxon>Insecta</taxon>
        <taxon>Pterygota</taxon>
        <taxon>Neoptera</taxon>
        <taxon>Paraneoptera</taxon>
        <taxon>Hemiptera</taxon>
        <taxon>Sternorrhyncha</taxon>
        <taxon>Aphidomorpha</taxon>
        <taxon>Aphidoidea</taxon>
        <taxon>Aphididae</taxon>
        <taxon>Lachninae</taxon>
        <taxon>Cinara</taxon>
    </lineage>
</organism>
<proteinExistence type="predicted"/>
<dbReference type="AlphaFoldDB" id="A0A5E4MX13"/>